<evidence type="ECO:0000256" key="3">
    <source>
        <dbReference type="ARBA" id="ARBA00022490"/>
    </source>
</evidence>
<keyword evidence="5" id="KW-0677">Repeat</keyword>
<dbReference type="InterPro" id="IPR058922">
    <property type="entry name" value="WHD_DRP"/>
</dbReference>
<dbReference type="Pfam" id="PF00931">
    <property type="entry name" value="NB-ARC"/>
    <property type="match status" value="1"/>
</dbReference>
<dbReference type="PRINTS" id="PR00364">
    <property type="entry name" value="DISEASERSIST"/>
</dbReference>
<keyword evidence="8" id="KW-0067">ATP-binding</keyword>
<dbReference type="PANTHER" id="PTHR23155:SF1152">
    <property type="entry name" value="AAA+ ATPASE DOMAIN-CONTAINING PROTEIN"/>
    <property type="match status" value="1"/>
</dbReference>
<dbReference type="Gene3D" id="1.10.8.430">
    <property type="entry name" value="Helical domain of apoptotic protease-activating factors"/>
    <property type="match status" value="1"/>
</dbReference>
<evidence type="ECO:0000256" key="5">
    <source>
        <dbReference type="ARBA" id="ARBA00022737"/>
    </source>
</evidence>
<dbReference type="Gene3D" id="1.10.10.10">
    <property type="entry name" value="Winged helix-like DNA-binding domain superfamily/Winged helix DNA-binding domain"/>
    <property type="match status" value="1"/>
</dbReference>
<evidence type="ECO:0000256" key="7">
    <source>
        <dbReference type="ARBA" id="ARBA00022821"/>
    </source>
</evidence>
<keyword evidence="3" id="KW-0963">Cytoplasm</keyword>
<name>A0ABR0CUZ8_9LAMI</name>
<dbReference type="Pfam" id="PF23559">
    <property type="entry name" value="WHD_DRP"/>
    <property type="match status" value="1"/>
</dbReference>
<dbReference type="Gene3D" id="3.40.50.300">
    <property type="entry name" value="P-loop containing nucleotide triphosphate hydrolases"/>
    <property type="match status" value="1"/>
</dbReference>
<sequence length="783" mass="91031">MAPTIEFLSKYLIYAKRDGSMELYSSDEEDIDQTPPLKCDEEYMSYNNLNESMELTLDETKEIDQVLSWKGRLPWNGPTCLAVVLYVIKFDDEILYHVIKNLDILVREYHESVINNQKVKYQQKWEEFSSMFVNSFMPNVSEFFKVPELHEVSDKNNPLKENEILASFMDFLLQILNCEAHINSIEEQRYAVLQKELTFLLSLLGDTPFQCTELEEVKNILAEFEILANEAGRFIYSCIFSTFRVKTSRFIEGRNSLLRMVEDLNVKIEEHCNKFSELHQFVVSRTYDVIDSKFIVDSLIEDLENLMNNQIHLIINEMKVQIITLHEELTISRSLLEDIRMPQDIIHMDELNESLVQIRDVAYEAEYLVNSYVVGNLPIWYLNLRLPVVISKFELIRTRLQEMKTIYDIKVLDIKKDFSREVPTQAMRTPTTMIIDIVVGFEDESANILNDLIGGSKNRQIVSIFGMPGLGKTTIANKLYIDRSITDHFDERGWCVVSQTYQKRKVLIDILMSFSKTKIEKNSIFEKENESLSLMIHQCLNNRRYLVVIDDVWSTNVWDDLERFFPDDRNGSRIIFTSRIRGISPTNSIVHSLPLLKEGQCWSLLEHKVFPQEPCPLELQGIGKRIAAKCGGLPLAVVVTAGVLANLEKKKSEWEKVETNLYSYIFDDDTNNYSKILEHSLKHLPDHLKMCFLYFGAFPEDTQIPVRKLIWLWIVEGFIKREQDKSPELIAEEYLSDLINRSLILIARKKSGGGIKSCSIHDLLRDMCLRKADEEKISKTVDE</sequence>
<evidence type="ECO:0000259" key="9">
    <source>
        <dbReference type="Pfam" id="PF00931"/>
    </source>
</evidence>
<dbReference type="PANTHER" id="PTHR23155">
    <property type="entry name" value="DISEASE RESISTANCE PROTEIN RP"/>
    <property type="match status" value="1"/>
</dbReference>
<evidence type="ECO:0000256" key="1">
    <source>
        <dbReference type="ARBA" id="ARBA00004496"/>
    </source>
</evidence>
<dbReference type="Gene3D" id="1.20.5.4130">
    <property type="match status" value="1"/>
</dbReference>
<dbReference type="InterPro" id="IPR042197">
    <property type="entry name" value="Apaf_helical"/>
</dbReference>
<protein>
    <recommendedName>
        <fullName evidence="13">NB-ARC domain-containing protein</fullName>
    </recommendedName>
</protein>
<keyword evidence="6" id="KW-0547">Nucleotide-binding</keyword>
<keyword evidence="4" id="KW-0433">Leucine-rich repeat</keyword>
<comment type="subcellular location">
    <subcellularLocation>
        <location evidence="1">Cytoplasm</location>
    </subcellularLocation>
</comment>
<evidence type="ECO:0000256" key="8">
    <source>
        <dbReference type="ARBA" id="ARBA00022840"/>
    </source>
</evidence>
<dbReference type="Proteomes" id="UP001291926">
    <property type="component" value="Unassembled WGS sequence"/>
</dbReference>
<dbReference type="SUPFAM" id="SSF52540">
    <property type="entry name" value="P-loop containing nucleoside triphosphate hydrolases"/>
    <property type="match status" value="1"/>
</dbReference>
<evidence type="ECO:0000256" key="4">
    <source>
        <dbReference type="ARBA" id="ARBA00022614"/>
    </source>
</evidence>
<evidence type="ECO:0000313" key="11">
    <source>
        <dbReference type="EMBL" id="KAK4480885.1"/>
    </source>
</evidence>
<evidence type="ECO:0000256" key="2">
    <source>
        <dbReference type="ARBA" id="ARBA00008894"/>
    </source>
</evidence>
<organism evidence="11 12">
    <name type="scientific">Penstemon davidsonii</name>
    <dbReference type="NCBI Taxonomy" id="160366"/>
    <lineage>
        <taxon>Eukaryota</taxon>
        <taxon>Viridiplantae</taxon>
        <taxon>Streptophyta</taxon>
        <taxon>Embryophyta</taxon>
        <taxon>Tracheophyta</taxon>
        <taxon>Spermatophyta</taxon>
        <taxon>Magnoliopsida</taxon>
        <taxon>eudicotyledons</taxon>
        <taxon>Gunneridae</taxon>
        <taxon>Pentapetalae</taxon>
        <taxon>asterids</taxon>
        <taxon>lamiids</taxon>
        <taxon>Lamiales</taxon>
        <taxon>Plantaginaceae</taxon>
        <taxon>Cheloneae</taxon>
        <taxon>Penstemon</taxon>
    </lineage>
</organism>
<comment type="caution">
    <text evidence="11">The sequence shown here is derived from an EMBL/GenBank/DDBJ whole genome shotgun (WGS) entry which is preliminary data.</text>
</comment>
<proteinExistence type="inferred from homology"/>
<evidence type="ECO:0008006" key="13">
    <source>
        <dbReference type="Google" id="ProtNLM"/>
    </source>
</evidence>
<dbReference type="EMBL" id="JAYDYQ010002685">
    <property type="protein sequence ID" value="KAK4480885.1"/>
    <property type="molecule type" value="Genomic_DNA"/>
</dbReference>
<dbReference type="InterPro" id="IPR027417">
    <property type="entry name" value="P-loop_NTPase"/>
</dbReference>
<comment type="similarity">
    <text evidence="2">Belongs to the disease resistance NB-LRR family.</text>
</comment>
<gene>
    <name evidence="11" type="ORF">RD792_011737</name>
</gene>
<dbReference type="InterPro" id="IPR044974">
    <property type="entry name" value="Disease_R_plants"/>
</dbReference>
<keyword evidence="7" id="KW-0611">Plant defense</keyword>
<accession>A0ABR0CUZ8</accession>
<evidence type="ECO:0000313" key="12">
    <source>
        <dbReference type="Proteomes" id="UP001291926"/>
    </source>
</evidence>
<dbReference type="InterPro" id="IPR036388">
    <property type="entry name" value="WH-like_DNA-bd_sf"/>
</dbReference>
<feature type="domain" description="Disease resistance protein winged helix" evidence="10">
    <location>
        <begin position="698"/>
        <end position="767"/>
    </location>
</feature>
<dbReference type="InterPro" id="IPR002182">
    <property type="entry name" value="NB-ARC"/>
</dbReference>
<reference evidence="11 12" key="1">
    <citation type="journal article" date="2023" name="bioRxiv">
        <title>Genome report: Whole genome sequence and annotation of Penstemon davidsonii.</title>
        <authorList>
            <person name="Ostevik K.L."/>
            <person name="Alabady M."/>
            <person name="Zhang M."/>
            <person name="Rausher M.D."/>
        </authorList>
    </citation>
    <scope>NUCLEOTIDE SEQUENCE [LARGE SCALE GENOMIC DNA]</scope>
    <source>
        <strain evidence="11">DNT005</strain>
        <tissue evidence="11">Whole leaf</tissue>
    </source>
</reference>
<feature type="domain" description="NB-ARC" evidence="9">
    <location>
        <begin position="444"/>
        <end position="613"/>
    </location>
</feature>
<evidence type="ECO:0000256" key="6">
    <source>
        <dbReference type="ARBA" id="ARBA00022741"/>
    </source>
</evidence>
<evidence type="ECO:0000259" key="10">
    <source>
        <dbReference type="Pfam" id="PF23559"/>
    </source>
</evidence>
<keyword evidence="12" id="KW-1185">Reference proteome</keyword>